<proteinExistence type="predicted"/>
<protein>
    <submittedName>
        <fullName evidence="2">(Mediterranean fruit fly) hypothetical protein</fullName>
    </submittedName>
</protein>
<feature type="compositionally biased region" description="Basic residues" evidence="1">
    <location>
        <begin position="1"/>
        <end position="29"/>
    </location>
</feature>
<dbReference type="AlphaFoldDB" id="A0A811UFS7"/>
<evidence type="ECO:0000313" key="2">
    <source>
        <dbReference type="EMBL" id="CAD6997510.1"/>
    </source>
</evidence>
<gene>
    <name evidence="2" type="ORF">CCAP1982_LOCUS6149</name>
</gene>
<dbReference type="Proteomes" id="UP000606786">
    <property type="component" value="Unassembled WGS sequence"/>
</dbReference>
<sequence length="113" mass="13400">MIRKHAKRHTVAKSRRKKIKKIKNIKKTQPHTQKSEFSNWSISNRQCRAKCGKQHKKNLQQQTTSANLTSVSRFKKFFFYWRSIDEEKSQFSCYFFLFPPPHLSPTALVTIAV</sequence>
<reference evidence="2" key="1">
    <citation type="submission" date="2020-11" db="EMBL/GenBank/DDBJ databases">
        <authorList>
            <person name="Whitehead M."/>
        </authorList>
    </citation>
    <scope>NUCLEOTIDE SEQUENCE</scope>
    <source>
        <strain evidence="2">EGII</strain>
    </source>
</reference>
<evidence type="ECO:0000256" key="1">
    <source>
        <dbReference type="SAM" id="MobiDB-lite"/>
    </source>
</evidence>
<dbReference type="EMBL" id="CAJHJT010000012">
    <property type="protein sequence ID" value="CAD6997510.1"/>
    <property type="molecule type" value="Genomic_DNA"/>
</dbReference>
<comment type="caution">
    <text evidence="2">The sequence shown here is derived from an EMBL/GenBank/DDBJ whole genome shotgun (WGS) entry which is preliminary data.</text>
</comment>
<organism evidence="2 3">
    <name type="scientific">Ceratitis capitata</name>
    <name type="common">Mediterranean fruit fly</name>
    <name type="synonym">Tephritis capitata</name>
    <dbReference type="NCBI Taxonomy" id="7213"/>
    <lineage>
        <taxon>Eukaryota</taxon>
        <taxon>Metazoa</taxon>
        <taxon>Ecdysozoa</taxon>
        <taxon>Arthropoda</taxon>
        <taxon>Hexapoda</taxon>
        <taxon>Insecta</taxon>
        <taxon>Pterygota</taxon>
        <taxon>Neoptera</taxon>
        <taxon>Endopterygota</taxon>
        <taxon>Diptera</taxon>
        <taxon>Brachycera</taxon>
        <taxon>Muscomorpha</taxon>
        <taxon>Tephritoidea</taxon>
        <taxon>Tephritidae</taxon>
        <taxon>Ceratitis</taxon>
        <taxon>Ceratitis</taxon>
    </lineage>
</organism>
<accession>A0A811UFS7</accession>
<evidence type="ECO:0000313" key="3">
    <source>
        <dbReference type="Proteomes" id="UP000606786"/>
    </source>
</evidence>
<name>A0A811UFS7_CERCA</name>
<keyword evidence="3" id="KW-1185">Reference proteome</keyword>
<feature type="region of interest" description="Disordered" evidence="1">
    <location>
        <begin position="1"/>
        <end position="37"/>
    </location>
</feature>